<gene>
    <name evidence="2" type="ORF">CAFE_11120</name>
</gene>
<dbReference type="SUPFAM" id="SSF50494">
    <property type="entry name" value="Trypsin-like serine proteases"/>
    <property type="match status" value="1"/>
</dbReference>
<evidence type="ECO:0000313" key="3">
    <source>
        <dbReference type="Proteomes" id="UP000469440"/>
    </source>
</evidence>
<dbReference type="EMBL" id="VWXL01000027">
    <property type="protein sequence ID" value="MVB10424.1"/>
    <property type="molecule type" value="Genomic_DNA"/>
</dbReference>
<sequence length="408" mass="42948">MKKLISMLTASAAVLELLLAVVLLTADYFTPNSYTVTNGSHLEWLSGAITVVGDSDVTASAGVPYPKTYQGTMMLYNVIPIKTVDVSIVDQTCVVPCGTPFGIKMFTDGVVIVGLADIQTSDGSVNPAAQAGLKIGDVITEVDGKKVDANSEVAKDVENCEGKSIRFSIRRNGTLSTVVLKPVRSETDGLYKAGLWVRDSTAGIGTLTFYDPSTKSFAGLGHGICDSDTGELMPLLSGDIVPVTINGVTKGLKGKPGELRGYFTDSNAMGRLAANVTTGVYGYLESVPEGSALKVAMKQDVKTGKVKILTTIDGGTPKYYDAEIERIDYRDQVQSKNLVLHITDSGLVTQTGGIVQGMSGSPIIQNGKLIGAVTHVFVNDPTRGYGVFAENMLVEAKAVESAANSKAS</sequence>
<dbReference type="InterPro" id="IPR001478">
    <property type="entry name" value="PDZ"/>
</dbReference>
<dbReference type="Pfam" id="PF13180">
    <property type="entry name" value="PDZ_2"/>
    <property type="match status" value="1"/>
</dbReference>
<dbReference type="InterPro" id="IPR008763">
    <property type="entry name" value="Peptidase_S55"/>
</dbReference>
<dbReference type="SMART" id="SM00228">
    <property type="entry name" value="PDZ"/>
    <property type="match status" value="1"/>
</dbReference>
<dbReference type="SUPFAM" id="SSF50156">
    <property type="entry name" value="PDZ domain-like"/>
    <property type="match status" value="1"/>
</dbReference>
<keyword evidence="3" id="KW-1185">Reference proteome</keyword>
<name>A0A6N8HX41_9FIRM</name>
<accession>A0A6N8HX41</accession>
<protein>
    <submittedName>
        <fullName evidence="2">SpoIVB peptidase S55</fullName>
    </submittedName>
</protein>
<dbReference type="Pfam" id="PF05580">
    <property type="entry name" value="Peptidase_S55"/>
    <property type="match status" value="1"/>
</dbReference>
<dbReference type="Proteomes" id="UP000469440">
    <property type="component" value="Unassembled WGS sequence"/>
</dbReference>
<comment type="caution">
    <text evidence="2">The sequence shown here is derived from an EMBL/GenBank/DDBJ whole genome shotgun (WGS) entry which is preliminary data.</text>
</comment>
<reference evidence="2 3" key="1">
    <citation type="submission" date="2019-09" db="EMBL/GenBank/DDBJ databases">
        <title>Genome sequence of Clostridium sp. EA1.</title>
        <authorList>
            <person name="Poehlein A."/>
            <person name="Bengelsdorf F.R."/>
            <person name="Daniel R."/>
        </authorList>
    </citation>
    <scope>NUCLEOTIDE SEQUENCE [LARGE SCALE GENOMIC DNA]</scope>
    <source>
        <strain evidence="2 3">EA1</strain>
    </source>
</reference>
<dbReference type="InterPro" id="IPR009003">
    <property type="entry name" value="Peptidase_S1_PA"/>
</dbReference>
<organism evidence="2 3">
    <name type="scientific">Caproicibacter fermentans</name>
    <dbReference type="NCBI Taxonomy" id="2576756"/>
    <lineage>
        <taxon>Bacteria</taxon>
        <taxon>Bacillati</taxon>
        <taxon>Bacillota</taxon>
        <taxon>Clostridia</taxon>
        <taxon>Eubacteriales</taxon>
        <taxon>Acutalibacteraceae</taxon>
        <taxon>Caproicibacter</taxon>
    </lineage>
</organism>
<dbReference type="AlphaFoldDB" id="A0A6N8HX41"/>
<proteinExistence type="predicted"/>
<dbReference type="PROSITE" id="PS51494">
    <property type="entry name" value="SPOIVB"/>
    <property type="match status" value="1"/>
</dbReference>
<dbReference type="InterPro" id="IPR036034">
    <property type="entry name" value="PDZ_sf"/>
</dbReference>
<feature type="domain" description="Peptidase S55" evidence="1">
    <location>
        <begin position="174"/>
        <end position="408"/>
    </location>
</feature>
<evidence type="ECO:0000313" key="2">
    <source>
        <dbReference type="EMBL" id="MVB10424.1"/>
    </source>
</evidence>
<dbReference type="Gene3D" id="2.30.42.10">
    <property type="match status" value="1"/>
</dbReference>
<dbReference type="InterPro" id="IPR014219">
    <property type="entry name" value="SpoIVB"/>
</dbReference>
<dbReference type="NCBIfam" id="TIGR02860">
    <property type="entry name" value="spore_IV_B"/>
    <property type="match status" value="1"/>
</dbReference>
<evidence type="ECO:0000259" key="1">
    <source>
        <dbReference type="PROSITE" id="PS51494"/>
    </source>
</evidence>